<dbReference type="OMA" id="QWEHENN"/>
<evidence type="ECO:0000313" key="2">
    <source>
        <dbReference type="EMBL" id="OBS24158.1"/>
    </source>
</evidence>
<gene>
    <name evidence="2" type="ORF">FPOA_04705</name>
</gene>
<name>A0A1B8AUD4_FUSPO</name>
<feature type="chain" id="PRO_5008603208" evidence="1">
    <location>
        <begin position="17"/>
        <end position="456"/>
    </location>
</feature>
<organism evidence="2 3">
    <name type="scientific">Fusarium poae</name>
    <dbReference type="NCBI Taxonomy" id="36050"/>
    <lineage>
        <taxon>Eukaryota</taxon>
        <taxon>Fungi</taxon>
        <taxon>Dikarya</taxon>
        <taxon>Ascomycota</taxon>
        <taxon>Pezizomycotina</taxon>
        <taxon>Sordariomycetes</taxon>
        <taxon>Hypocreomycetidae</taxon>
        <taxon>Hypocreales</taxon>
        <taxon>Nectriaceae</taxon>
        <taxon>Fusarium</taxon>
    </lineage>
</organism>
<dbReference type="OrthoDB" id="5099141at2759"/>
<dbReference type="AlphaFoldDB" id="A0A1B8AUD4"/>
<feature type="signal peptide" evidence="1">
    <location>
        <begin position="1"/>
        <end position="16"/>
    </location>
</feature>
<keyword evidence="3" id="KW-1185">Reference proteome</keyword>
<dbReference type="EMBL" id="LYXU01000002">
    <property type="protein sequence ID" value="OBS24158.1"/>
    <property type="molecule type" value="Genomic_DNA"/>
</dbReference>
<evidence type="ECO:0000313" key="3">
    <source>
        <dbReference type="Proteomes" id="UP000091967"/>
    </source>
</evidence>
<dbReference type="STRING" id="36050.A0A1B8AUD4"/>
<protein>
    <submittedName>
        <fullName evidence="2">Uncharacterized protein</fullName>
    </submittedName>
</protein>
<dbReference type="Proteomes" id="UP000091967">
    <property type="component" value="Unassembled WGS sequence"/>
</dbReference>
<reference evidence="2 3" key="1">
    <citation type="submission" date="2016-06" db="EMBL/GenBank/DDBJ databases">
        <title>Living apart together: crosstalk between the core and supernumerary genomes in a fungal plant pathogen.</title>
        <authorList>
            <person name="Vanheule A."/>
            <person name="Audenaert K."/>
            <person name="Warris S."/>
            <person name="Van De Geest H."/>
            <person name="Schijlen E."/>
            <person name="Hofte M."/>
            <person name="De Saeger S."/>
            <person name="Haesaert G."/>
            <person name="Waalwijk C."/>
            <person name="Van Der Lee T."/>
        </authorList>
    </citation>
    <scope>NUCLEOTIDE SEQUENCE [LARGE SCALE GENOMIC DNA]</scope>
    <source>
        <strain evidence="2 3">2516</strain>
    </source>
</reference>
<evidence type="ECO:0000256" key="1">
    <source>
        <dbReference type="SAM" id="SignalP"/>
    </source>
</evidence>
<sequence length="456" mass="49623">MKSNAAILTLATIASASPMSKRLDPAAWDKKETLCKGWGGNGWDTRTPEGVDKLWEDSGAGGQLDLFILMQWEHENNWLKNVESQVMDGTSGKSGAAGCGVLGSQCKPLNDMSCEDQWDKYGQDTIIGKNSYWIFQAAKGVHAKFNELKRQLTDETLISSLRIGQMVKDFDGSENDAGNVLGWLAAASSMGNAVGGLVPGAGNGFAAGFGILGGIFSGLASQSEDEIDQSTISAALADVFESATKKIEDTLRIVMGGGTEDEYNALPAPKWDTFQSKITKFFNGGWFLLDDDAAAVKVAISSISNNIKTKVANDVMKAAKLHLVADKRDGYGSREDCGYSTGRQWMSLKDGEEYCFYIMRNNPNNNRIKDWVEAEEVIYEKMADYGLGDREKYYRAVLDCALSDADDIDVGNLAWGEIPQCYFDLPAVFIEKDNDVGCGDPFSDPDCAYVKATPIE</sequence>
<comment type="caution">
    <text evidence="2">The sequence shown here is derived from an EMBL/GenBank/DDBJ whole genome shotgun (WGS) entry which is preliminary data.</text>
</comment>
<proteinExistence type="predicted"/>
<keyword evidence="1" id="KW-0732">Signal</keyword>
<accession>A0A1B8AUD4</accession>